<evidence type="ECO:0000313" key="1">
    <source>
        <dbReference type="EMBL" id="GMI23283.1"/>
    </source>
</evidence>
<reference evidence="2" key="1">
    <citation type="journal article" date="2023" name="Commun. Biol.">
        <title>Genome analysis of Parmales, the sister group of diatoms, reveals the evolutionary specialization of diatoms from phago-mixotrophs to photoautotrophs.</title>
        <authorList>
            <person name="Ban H."/>
            <person name="Sato S."/>
            <person name="Yoshikawa S."/>
            <person name="Yamada K."/>
            <person name="Nakamura Y."/>
            <person name="Ichinomiya M."/>
            <person name="Sato N."/>
            <person name="Blanc-Mathieu R."/>
            <person name="Endo H."/>
            <person name="Kuwata A."/>
            <person name="Ogata H."/>
        </authorList>
    </citation>
    <scope>NUCLEOTIDE SEQUENCE [LARGE SCALE GENOMIC DNA]</scope>
</reference>
<organism evidence="1 2">
    <name type="scientific">Triparma columacea</name>
    <dbReference type="NCBI Taxonomy" id="722753"/>
    <lineage>
        <taxon>Eukaryota</taxon>
        <taxon>Sar</taxon>
        <taxon>Stramenopiles</taxon>
        <taxon>Ochrophyta</taxon>
        <taxon>Bolidophyceae</taxon>
        <taxon>Parmales</taxon>
        <taxon>Triparmaceae</taxon>
        <taxon>Triparma</taxon>
    </lineage>
</organism>
<dbReference type="EMBL" id="BRYA01000565">
    <property type="protein sequence ID" value="GMI23283.1"/>
    <property type="molecule type" value="Genomic_DNA"/>
</dbReference>
<dbReference type="InterPro" id="IPR009297">
    <property type="entry name" value="DUF952"/>
</dbReference>
<evidence type="ECO:0000313" key="2">
    <source>
        <dbReference type="Proteomes" id="UP001165065"/>
    </source>
</evidence>
<dbReference type="PANTHER" id="PTHR16469:SF27">
    <property type="entry name" value="UBIQUITIN-ASSOCIATED AND SH3 DOMAIN-CONTAINING BA-RELATED"/>
    <property type="match status" value="1"/>
</dbReference>
<sequence>MTNTNILYLVRHGSRFDYDNPDRWSKVSSLPSVLSTDPPLNHFGFRQAELTGAFLHSDVSLEEETFRKSGIPFTTRCLSSLYQRVLQTARPFASYHNLLISPEPGILEYGHHYNTLGEPEDSIIQTFPEVDLDYTPYTPLRSVDWKASSRTREDGISYLRRILHFHRTYSSDVEVRNTVDVLFSHAASSSLVAALTGVALDEVGTFAPCGIFKLRREGGGEWKVERWGRDNEHSLGGGGDKGGMTRPWGYDQGKRDYKEMWRRARELEFETKPLYHLVPKSSWETVPPGGTYEPPTYQQDGFTHLTSCPSHLLPVGNRFYREPRGEEWVCLEIDVGRISEGLEVKYEPAAPVGENKGEGGDMEGEEATLFPHLYGRIEKDAVRNVLQVFREEDGTFKEIKGIEG</sequence>
<protein>
    <recommendedName>
        <fullName evidence="3">Phosphoglycerate mutase-like protein</fullName>
    </recommendedName>
</protein>
<dbReference type="Pfam" id="PF00300">
    <property type="entry name" value="His_Phos_1"/>
    <property type="match status" value="1"/>
</dbReference>
<dbReference type="Pfam" id="PF06108">
    <property type="entry name" value="DUF952"/>
    <property type="match status" value="1"/>
</dbReference>
<dbReference type="AlphaFoldDB" id="A0A9W7FYL1"/>
<dbReference type="Proteomes" id="UP001165065">
    <property type="component" value="Unassembled WGS sequence"/>
</dbReference>
<dbReference type="OrthoDB" id="3335358at2759"/>
<dbReference type="InterPro" id="IPR029033">
    <property type="entry name" value="His_PPase_superfam"/>
</dbReference>
<evidence type="ECO:0008006" key="3">
    <source>
        <dbReference type="Google" id="ProtNLM"/>
    </source>
</evidence>
<keyword evidence="2" id="KW-1185">Reference proteome</keyword>
<dbReference type="CDD" id="cd07040">
    <property type="entry name" value="HP"/>
    <property type="match status" value="1"/>
</dbReference>
<gene>
    <name evidence="1" type="ORF">TrCOL_g11781</name>
</gene>
<dbReference type="Gene3D" id="3.40.50.1240">
    <property type="entry name" value="Phosphoglycerate mutase-like"/>
    <property type="match status" value="1"/>
</dbReference>
<proteinExistence type="predicted"/>
<dbReference type="SUPFAM" id="SSF53254">
    <property type="entry name" value="Phosphoglycerate mutase-like"/>
    <property type="match status" value="1"/>
</dbReference>
<accession>A0A9W7FYL1</accession>
<dbReference type="SUPFAM" id="SSF56399">
    <property type="entry name" value="ADP-ribosylation"/>
    <property type="match status" value="1"/>
</dbReference>
<dbReference type="Gene3D" id="3.20.170.20">
    <property type="entry name" value="Protein of unknown function DUF952"/>
    <property type="match status" value="1"/>
</dbReference>
<dbReference type="PANTHER" id="PTHR16469">
    <property type="entry name" value="UBIQUITIN-ASSOCIATED AND SH3 DOMAIN-CONTAINING BA-RELATED"/>
    <property type="match status" value="1"/>
</dbReference>
<name>A0A9W7FYL1_9STRA</name>
<comment type="caution">
    <text evidence="1">The sequence shown here is derived from an EMBL/GenBank/DDBJ whole genome shotgun (WGS) entry which is preliminary data.</text>
</comment>
<dbReference type="InterPro" id="IPR013078">
    <property type="entry name" value="His_Pase_superF_clade-1"/>
</dbReference>
<dbReference type="InterPro" id="IPR051710">
    <property type="entry name" value="Phosphatase_SH3-domain"/>
</dbReference>